<organism evidence="2 3">
    <name type="scientific">Alysiella filiformis DSM 16848</name>
    <dbReference type="NCBI Taxonomy" id="1120981"/>
    <lineage>
        <taxon>Bacteria</taxon>
        <taxon>Pseudomonadati</taxon>
        <taxon>Pseudomonadota</taxon>
        <taxon>Betaproteobacteria</taxon>
        <taxon>Neisseriales</taxon>
        <taxon>Neisseriaceae</taxon>
        <taxon>Alysiella</taxon>
    </lineage>
</organism>
<reference evidence="2 3" key="1">
    <citation type="submission" date="2017-09" db="EMBL/GenBank/DDBJ databases">
        <authorList>
            <person name="Ehlers B."/>
            <person name="Leendertz F.H."/>
        </authorList>
    </citation>
    <scope>NUCLEOTIDE SEQUENCE [LARGE SCALE GENOMIC DNA]</scope>
    <source>
        <strain evidence="2 3">DSM 16848</strain>
    </source>
</reference>
<evidence type="ECO:0000256" key="1">
    <source>
        <dbReference type="SAM" id="Phobius"/>
    </source>
</evidence>
<evidence type="ECO:0000313" key="3">
    <source>
        <dbReference type="Proteomes" id="UP000219669"/>
    </source>
</evidence>
<dbReference type="EMBL" id="OCNF01000021">
    <property type="protein sequence ID" value="SOD70067.1"/>
    <property type="molecule type" value="Genomic_DNA"/>
</dbReference>
<keyword evidence="3" id="KW-1185">Reference proteome</keyword>
<feature type="transmembrane region" description="Helical" evidence="1">
    <location>
        <begin position="67"/>
        <end position="88"/>
    </location>
</feature>
<protein>
    <submittedName>
        <fullName evidence="2">Uncharacterized protein</fullName>
    </submittedName>
</protein>
<sequence length="131" mass="15911">MNTEYFRLLCYFILYFLFYILSAYLGVLNLYSLNTNHSAFYVLYNIHAISFLILGFIFRRNIIKNKFFYIFIFPIVLYLFIHIMVYLYCLDYGFLTIMPVVIMNYVLLGFWILPVFLWISFLISGYLIKEK</sequence>
<proteinExistence type="predicted"/>
<dbReference type="Proteomes" id="UP000219669">
    <property type="component" value="Unassembled WGS sequence"/>
</dbReference>
<feature type="transmembrane region" description="Helical" evidence="1">
    <location>
        <begin position="39"/>
        <end position="58"/>
    </location>
</feature>
<accession>A0A286EGN9</accession>
<feature type="transmembrane region" description="Helical" evidence="1">
    <location>
        <begin position="12"/>
        <end position="33"/>
    </location>
</feature>
<dbReference type="AlphaFoldDB" id="A0A286EGN9"/>
<keyword evidence="1" id="KW-0472">Membrane</keyword>
<evidence type="ECO:0000313" key="2">
    <source>
        <dbReference type="EMBL" id="SOD70067.1"/>
    </source>
</evidence>
<name>A0A286EGN9_9NEIS</name>
<feature type="transmembrane region" description="Helical" evidence="1">
    <location>
        <begin position="108"/>
        <end position="128"/>
    </location>
</feature>
<gene>
    <name evidence="2" type="ORF">SAMN02746062_01956</name>
</gene>
<keyword evidence="1" id="KW-0812">Transmembrane</keyword>
<keyword evidence="1" id="KW-1133">Transmembrane helix</keyword>